<dbReference type="Pfam" id="PF08241">
    <property type="entry name" value="Methyltransf_11"/>
    <property type="match status" value="1"/>
</dbReference>
<dbReference type="EMBL" id="FOVF01000055">
    <property type="protein sequence ID" value="SFN71043.1"/>
    <property type="molecule type" value="Genomic_DNA"/>
</dbReference>
<protein>
    <submittedName>
        <fullName evidence="2">Methyltransferase domain-containing protein</fullName>
    </submittedName>
</protein>
<proteinExistence type="predicted"/>
<dbReference type="CDD" id="cd02440">
    <property type="entry name" value="AdoMet_MTases"/>
    <property type="match status" value="1"/>
</dbReference>
<keyword evidence="2" id="KW-0808">Transferase</keyword>
<dbReference type="GO" id="GO:0008757">
    <property type="term" value="F:S-adenosylmethionine-dependent methyltransferase activity"/>
    <property type="evidence" value="ECO:0007669"/>
    <property type="project" value="InterPro"/>
</dbReference>
<keyword evidence="3" id="KW-1185">Reference proteome</keyword>
<dbReference type="Gene3D" id="3.40.50.150">
    <property type="entry name" value="Vaccinia Virus protein VP39"/>
    <property type="match status" value="1"/>
</dbReference>
<sequence length="277" mass="30097">MSNPQTPVAPRDHFSRIAAKWSHFGPPLRPSPDDTAIVRRFAADLEARARVAVLGLTPEILGCDWPVEVELSAVDHSPRMIEALWPPEKGPANARVVMADWCDMPFSPASLDFVAGDGCYVLQSFPQGYESLTREVTRVLRPGGRFLIRVFLRPDRPESVEDVADALAGGQIGSVHALKLRLLAAVHGASGPGSRLDDVWRAWRTMPAVSAAQAGGPGWTAEEIVGIDSYGGMSARYFLPTLSEFRQVLGAFLGEVACLCGTHELADRCPTLVWKRS</sequence>
<dbReference type="AlphaFoldDB" id="A0A1I5B8L0"/>
<evidence type="ECO:0000259" key="1">
    <source>
        <dbReference type="Pfam" id="PF08241"/>
    </source>
</evidence>
<reference evidence="2 3" key="1">
    <citation type="submission" date="2016-10" db="EMBL/GenBank/DDBJ databases">
        <authorList>
            <person name="de Groot N.N."/>
        </authorList>
    </citation>
    <scope>NUCLEOTIDE SEQUENCE [LARGE SCALE GENOMIC DNA]</scope>
    <source>
        <strain evidence="2 3">CGMCC 1.7659</strain>
    </source>
</reference>
<keyword evidence="2" id="KW-0489">Methyltransferase</keyword>
<dbReference type="Proteomes" id="UP000198575">
    <property type="component" value="Unassembled WGS sequence"/>
</dbReference>
<dbReference type="SUPFAM" id="SSF53335">
    <property type="entry name" value="S-adenosyl-L-methionine-dependent methyltransferases"/>
    <property type="match status" value="1"/>
</dbReference>
<dbReference type="InterPro" id="IPR013216">
    <property type="entry name" value="Methyltransf_11"/>
</dbReference>
<evidence type="ECO:0000313" key="3">
    <source>
        <dbReference type="Proteomes" id="UP000198575"/>
    </source>
</evidence>
<dbReference type="STRING" id="578942.SAMN05216289_1555"/>
<gene>
    <name evidence="2" type="ORF">SAMN05216289_1555</name>
</gene>
<feature type="domain" description="Methyltransferase type 11" evidence="1">
    <location>
        <begin position="71"/>
        <end position="148"/>
    </location>
</feature>
<dbReference type="RefSeq" id="WP_092411047.1">
    <property type="nucleotide sequence ID" value="NZ_FOVF01000055.1"/>
</dbReference>
<dbReference type="InterPro" id="IPR029063">
    <property type="entry name" value="SAM-dependent_MTases_sf"/>
</dbReference>
<dbReference type="GO" id="GO:0032259">
    <property type="term" value="P:methylation"/>
    <property type="evidence" value="ECO:0007669"/>
    <property type="project" value="UniProtKB-KW"/>
</dbReference>
<evidence type="ECO:0000313" key="2">
    <source>
        <dbReference type="EMBL" id="SFN71043.1"/>
    </source>
</evidence>
<dbReference type="OrthoDB" id="932345at2"/>
<organism evidence="2 3">
    <name type="scientific">Dokdonella immobilis</name>
    <dbReference type="NCBI Taxonomy" id="578942"/>
    <lineage>
        <taxon>Bacteria</taxon>
        <taxon>Pseudomonadati</taxon>
        <taxon>Pseudomonadota</taxon>
        <taxon>Gammaproteobacteria</taxon>
        <taxon>Lysobacterales</taxon>
        <taxon>Rhodanobacteraceae</taxon>
        <taxon>Dokdonella</taxon>
    </lineage>
</organism>
<name>A0A1I5B8L0_9GAMM</name>
<accession>A0A1I5B8L0</accession>